<dbReference type="AlphaFoldDB" id="A0A284S180"/>
<name>A0A284S180_ARMOS</name>
<evidence type="ECO:0000313" key="1">
    <source>
        <dbReference type="EMBL" id="SJL14765.1"/>
    </source>
</evidence>
<dbReference type="OMA" id="ECLKRST"/>
<protein>
    <submittedName>
        <fullName evidence="1">Uncharacterized protein</fullName>
    </submittedName>
</protein>
<dbReference type="OrthoDB" id="3365698at2759"/>
<organism evidence="1 2">
    <name type="scientific">Armillaria ostoyae</name>
    <name type="common">Armillaria root rot fungus</name>
    <dbReference type="NCBI Taxonomy" id="47428"/>
    <lineage>
        <taxon>Eukaryota</taxon>
        <taxon>Fungi</taxon>
        <taxon>Dikarya</taxon>
        <taxon>Basidiomycota</taxon>
        <taxon>Agaricomycotina</taxon>
        <taxon>Agaricomycetes</taxon>
        <taxon>Agaricomycetidae</taxon>
        <taxon>Agaricales</taxon>
        <taxon>Marasmiineae</taxon>
        <taxon>Physalacriaceae</taxon>
        <taxon>Armillaria</taxon>
    </lineage>
</organism>
<reference evidence="2" key="1">
    <citation type="journal article" date="2017" name="Nat. Ecol. Evol.">
        <title>Genome expansion and lineage-specific genetic innovations in the forest pathogenic fungi Armillaria.</title>
        <authorList>
            <person name="Sipos G."/>
            <person name="Prasanna A.N."/>
            <person name="Walter M.C."/>
            <person name="O'Connor E."/>
            <person name="Balint B."/>
            <person name="Krizsan K."/>
            <person name="Kiss B."/>
            <person name="Hess J."/>
            <person name="Varga T."/>
            <person name="Slot J."/>
            <person name="Riley R."/>
            <person name="Boka B."/>
            <person name="Rigling D."/>
            <person name="Barry K."/>
            <person name="Lee J."/>
            <person name="Mihaltcheva S."/>
            <person name="LaButti K."/>
            <person name="Lipzen A."/>
            <person name="Waldron R."/>
            <person name="Moloney N.M."/>
            <person name="Sperisen C."/>
            <person name="Kredics L."/>
            <person name="Vagvoelgyi C."/>
            <person name="Patrignani A."/>
            <person name="Fitzpatrick D."/>
            <person name="Nagy I."/>
            <person name="Doyle S."/>
            <person name="Anderson J.B."/>
            <person name="Grigoriev I.V."/>
            <person name="Gueldener U."/>
            <person name="Muensterkoetter M."/>
            <person name="Nagy L.G."/>
        </authorList>
    </citation>
    <scope>NUCLEOTIDE SEQUENCE [LARGE SCALE GENOMIC DNA]</scope>
    <source>
        <strain evidence="2">C18/9</strain>
    </source>
</reference>
<dbReference type="Proteomes" id="UP000219338">
    <property type="component" value="Unassembled WGS sequence"/>
</dbReference>
<gene>
    <name evidence="1" type="ORF">ARMOST_18233</name>
</gene>
<dbReference type="InterPro" id="IPR032675">
    <property type="entry name" value="LRR_dom_sf"/>
</dbReference>
<dbReference type="Gene3D" id="1.20.1280.50">
    <property type="match status" value="1"/>
</dbReference>
<dbReference type="STRING" id="47428.A0A284S180"/>
<dbReference type="SUPFAM" id="SSF52047">
    <property type="entry name" value="RNI-like"/>
    <property type="match status" value="1"/>
</dbReference>
<evidence type="ECO:0000313" key="2">
    <source>
        <dbReference type="Proteomes" id="UP000219338"/>
    </source>
</evidence>
<keyword evidence="2" id="KW-1185">Reference proteome</keyword>
<dbReference type="EMBL" id="FUEG01000025">
    <property type="protein sequence ID" value="SJL14765.1"/>
    <property type="molecule type" value="Genomic_DNA"/>
</dbReference>
<sequence length="549" mass="62638">MQHHIMDAEILPLLRAGVSSLDLDPLTINSMNSEMQLLDTEAQTRAKEIAKIQSVLQRLQQDYEDTVADLHRKQSLLSPVRRLPSDMLLHIFSLAADDIELCLSSPPFIFRSVCYTWRVLVLSSPTLWSKVNITIPKSSWDTSKAYNMRTRTPLHTAFYLSGNCPLNMSIKDSLNTYETLVSMTECIAPTSDRWKSLYLHVQNSASILSLSNISGRLPLLESLDFAFYNPQPRKHLDETLSRLFCSVPLLRTVRISGDVFCELSLPLHQLTSIHLDLQHQQFGPSLFYDCISQGKKLHSLTFYTRHYGPPGMQTSSEPLPEITRPNIRRLSLKYDIPQSLKYCTFPQMEQLTLFTGSEERESAPIICADELAVVSECLKRSTNRLRSFAVYRPMSFPAFNLIAVRFFTSLTDLVIAINVEISTEIVQRLAESSFIPCLLHLSLHICLPIISLFQDDSLRAMAVTRHRYGLKSLALSVLSSKCLRYSGPIVFDWSRHLLNVYKLKEAGLGVTLLIDKRDFFGDDDAVDKLTTWLKNWSRPERHVNPYDLY</sequence>
<dbReference type="Gene3D" id="3.80.10.10">
    <property type="entry name" value="Ribonuclease Inhibitor"/>
    <property type="match status" value="1"/>
</dbReference>
<proteinExistence type="predicted"/>
<accession>A0A284S180</accession>